<dbReference type="GO" id="GO:0005525">
    <property type="term" value="F:GTP binding"/>
    <property type="evidence" value="ECO:0007669"/>
    <property type="project" value="InterPro"/>
</dbReference>
<gene>
    <name evidence="2" type="ORF">CTI12_AA194240</name>
</gene>
<dbReference type="PROSITE" id="PS51419">
    <property type="entry name" value="RAB"/>
    <property type="match status" value="2"/>
</dbReference>
<dbReference type="SMART" id="SM00175">
    <property type="entry name" value="RAB"/>
    <property type="match status" value="1"/>
</dbReference>
<evidence type="ECO:0000313" key="3">
    <source>
        <dbReference type="Proteomes" id="UP000245207"/>
    </source>
</evidence>
<dbReference type="SUPFAM" id="SSF52540">
    <property type="entry name" value="P-loop containing nucleoside triphosphate hydrolases"/>
    <property type="match status" value="2"/>
</dbReference>
<dbReference type="GO" id="GO:0003924">
    <property type="term" value="F:GTPase activity"/>
    <property type="evidence" value="ECO:0007669"/>
    <property type="project" value="InterPro"/>
</dbReference>
<protein>
    <submittedName>
        <fullName evidence="2">Small GTPase superfamily, P-loop containing nucleoside triphosphate hydrolase</fullName>
    </submittedName>
</protein>
<dbReference type="STRING" id="35608.A0A2U1P4R7"/>
<dbReference type="InterPro" id="IPR027417">
    <property type="entry name" value="P-loop_NTPase"/>
</dbReference>
<name>A0A2U1P4R7_ARTAN</name>
<organism evidence="2 3">
    <name type="scientific">Artemisia annua</name>
    <name type="common">Sweet wormwood</name>
    <dbReference type="NCBI Taxonomy" id="35608"/>
    <lineage>
        <taxon>Eukaryota</taxon>
        <taxon>Viridiplantae</taxon>
        <taxon>Streptophyta</taxon>
        <taxon>Embryophyta</taxon>
        <taxon>Tracheophyta</taxon>
        <taxon>Spermatophyta</taxon>
        <taxon>Magnoliopsida</taxon>
        <taxon>eudicotyledons</taxon>
        <taxon>Gunneridae</taxon>
        <taxon>Pentapetalae</taxon>
        <taxon>asterids</taxon>
        <taxon>campanulids</taxon>
        <taxon>Asterales</taxon>
        <taxon>Asteraceae</taxon>
        <taxon>Asteroideae</taxon>
        <taxon>Anthemideae</taxon>
        <taxon>Artemisiinae</taxon>
        <taxon>Artemisia</taxon>
    </lineage>
</organism>
<dbReference type="Gene3D" id="3.40.50.300">
    <property type="entry name" value="P-loop containing nucleotide triphosphate hydrolases"/>
    <property type="match status" value="2"/>
</dbReference>
<evidence type="ECO:0000256" key="1">
    <source>
        <dbReference type="ARBA" id="ARBA00022741"/>
    </source>
</evidence>
<dbReference type="InterPro" id="IPR001806">
    <property type="entry name" value="Small_GTPase"/>
</dbReference>
<dbReference type="Proteomes" id="UP000245207">
    <property type="component" value="Unassembled WGS sequence"/>
</dbReference>
<dbReference type="PRINTS" id="PR00449">
    <property type="entry name" value="RASTRNSFRMNG"/>
</dbReference>
<evidence type="ECO:0000313" key="2">
    <source>
        <dbReference type="EMBL" id="PWA80690.1"/>
    </source>
</evidence>
<reference evidence="2 3" key="1">
    <citation type="journal article" date="2018" name="Mol. Plant">
        <title>The genome of Artemisia annua provides insight into the evolution of Asteraceae family and artemisinin biosynthesis.</title>
        <authorList>
            <person name="Shen Q."/>
            <person name="Zhang L."/>
            <person name="Liao Z."/>
            <person name="Wang S."/>
            <person name="Yan T."/>
            <person name="Shi P."/>
            <person name="Liu M."/>
            <person name="Fu X."/>
            <person name="Pan Q."/>
            <person name="Wang Y."/>
            <person name="Lv Z."/>
            <person name="Lu X."/>
            <person name="Zhang F."/>
            <person name="Jiang W."/>
            <person name="Ma Y."/>
            <person name="Chen M."/>
            <person name="Hao X."/>
            <person name="Li L."/>
            <person name="Tang Y."/>
            <person name="Lv G."/>
            <person name="Zhou Y."/>
            <person name="Sun X."/>
            <person name="Brodelius P.E."/>
            <person name="Rose J.K.C."/>
            <person name="Tang K."/>
        </authorList>
    </citation>
    <scope>NUCLEOTIDE SEQUENCE [LARGE SCALE GENOMIC DNA]</scope>
    <source>
        <strain evidence="3">cv. Huhao1</strain>
        <tissue evidence="2">Leaf</tissue>
    </source>
</reference>
<sequence>MWGLSLKKTIIWRVAFLRRCARSFWRQILACWIGKSIRYRQLLKSGSGSLIPSTSSRRCPSARTTTTVDMQTLSQEFPSREMTDNSGEIASLCGGEEHDHGNDLVALKICLLGDHHIGKTSFLAKYIGKEKNQEELEAKRINSMDKTLCIKGARISYSIWEVGGDAFYPDGDLSTSIPTACKDSVAMLFMFDLTSRRTLNSVINWHQQARNYNQTAIPVMVGSKFDEFVQLPLDLQWTIANEARTYAKAINATLFFSSASYNINVNKIFKLKFWYKINGFLASYKTGQMSLLHGHHHQSNACWIGKSIRYRQLLKSGSGSLIPSTSSRRCPSARTTTTVGMETLSQEFPSREMTDNSGEITSLCGGEDHDHGNDLVALKICLLGDHHIGKTSFLAKYIGKEKNQEELEAKRINSMDKTLCIKGARISYSIWEVGGDAFYPDGDLSTSIPTACKDSVAMLFMFDLTSRRTLNRYIEYLSCHLSPLLYLLKYANHHGYICSSFSVISWHQQARNYNQTAIPVMVGSKFDEFVQLPLDLQWTIANEARAYAKAINATLFFSSASYNINVNKIFKFVTAKLFDLPWTLERNLNIGEPIIDF</sequence>
<keyword evidence="1" id="KW-0547">Nucleotide-binding</keyword>
<dbReference type="Pfam" id="PF08477">
    <property type="entry name" value="Roc"/>
    <property type="match status" value="1"/>
</dbReference>
<dbReference type="PANTHER" id="PTHR47978">
    <property type="match status" value="1"/>
</dbReference>
<dbReference type="Pfam" id="PF00071">
    <property type="entry name" value="Ras"/>
    <property type="match status" value="1"/>
</dbReference>
<comment type="caution">
    <text evidence="2">The sequence shown here is derived from an EMBL/GenBank/DDBJ whole genome shotgun (WGS) entry which is preliminary data.</text>
</comment>
<proteinExistence type="predicted"/>
<keyword evidence="2" id="KW-0378">Hydrolase</keyword>
<dbReference type="OrthoDB" id="6585768at2759"/>
<dbReference type="AlphaFoldDB" id="A0A2U1P4R7"/>
<accession>A0A2U1P4R7</accession>
<dbReference type="EMBL" id="PKPP01001687">
    <property type="protein sequence ID" value="PWA80690.1"/>
    <property type="molecule type" value="Genomic_DNA"/>
</dbReference>
<keyword evidence="3" id="KW-1185">Reference proteome</keyword>